<dbReference type="Proteomes" id="UP000324767">
    <property type="component" value="Unassembled WGS sequence"/>
</dbReference>
<name>A0A5M8PKC6_9LECA</name>
<dbReference type="OrthoDB" id="4491390at2759"/>
<dbReference type="EMBL" id="VXIT01000010">
    <property type="protein sequence ID" value="KAA6409909.1"/>
    <property type="molecule type" value="Genomic_DNA"/>
</dbReference>
<keyword evidence="1" id="KW-0539">Nucleus</keyword>
<dbReference type="SUPFAM" id="SSF57701">
    <property type="entry name" value="Zn2/Cys6 DNA-binding domain"/>
    <property type="match status" value="1"/>
</dbReference>
<dbReference type="Gene3D" id="4.10.240.10">
    <property type="entry name" value="Zn(2)-C6 fungal-type DNA-binding domain"/>
    <property type="match status" value="1"/>
</dbReference>
<reference evidence="4 5" key="1">
    <citation type="submission" date="2019-09" db="EMBL/GenBank/DDBJ databases">
        <title>The hologenome of the rock-dwelling lichen Lasallia pustulata.</title>
        <authorList>
            <person name="Greshake Tzovaras B."/>
            <person name="Segers F."/>
            <person name="Bicker A."/>
            <person name="Dal Grande F."/>
            <person name="Otte J."/>
            <person name="Hankeln T."/>
            <person name="Schmitt I."/>
            <person name="Ebersberger I."/>
        </authorList>
    </citation>
    <scope>NUCLEOTIDE SEQUENCE [LARGE SCALE GENOMIC DNA]</scope>
    <source>
        <strain evidence="4">A1-1</strain>
    </source>
</reference>
<dbReference type="PROSITE" id="PS00463">
    <property type="entry name" value="ZN2_CY6_FUNGAL_1"/>
    <property type="match status" value="1"/>
</dbReference>
<dbReference type="GO" id="GO:0000981">
    <property type="term" value="F:DNA-binding transcription factor activity, RNA polymerase II-specific"/>
    <property type="evidence" value="ECO:0007669"/>
    <property type="project" value="InterPro"/>
</dbReference>
<evidence type="ECO:0000259" key="3">
    <source>
        <dbReference type="PROSITE" id="PS50048"/>
    </source>
</evidence>
<evidence type="ECO:0000313" key="5">
    <source>
        <dbReference type="Proteomes" id="UP000324767"/>
    </source>
</evidence>
<evidence type="ECO:0000256" key="2">
    <source>
        <dbReference type="SAM" id="MobiDB-lite"/>
    </source>
</evidence>
<dbReference type="AlphaFoldDB" id="A0A5M8PKC6"/>
<dbReference type="InterPro" id="IPR001138">
    <property type="entry name" value="Zn2Cys6_DnaBD"/>
</dbReference>
<evidence type="ECO:0000313" key="4">
    <source>
        <dbReference type="EMBL" id="KAA6409909.1"/>
    </source>
</evidence>
<evidence type="ECO:0000256" key="1">
    <source>
        <dbReference type="ARBA" id="ARBA00023242"/>
    </source>
</evidence>
<accession>A0A5M8PKC6</accession>
<feature type="domain" description="Zn(2)-C6 fungal-type" evidence="3">
    <location>
        <begin position="10"/>
        <end position="38"/>
    </location>
</feature>
<dbReference type="PANTHER" id="PTHR38791:SF13">
    <property type="entry name" value="ZN(2)-C6 FUNGAL-TYPE DOMAIN-CONTAINING PROTEIN"/>
    <property type="match status" value="1"/>
</dbReference>
<proteinExistence type="predicted"/>
<dbReference type="SMART" id="SM00066">
    <property type="entry name" value="GAL4"/>
    <property type="match status" value="1"/>
</dbReference>
<sequence length="516" mass="58034">MPNTGKPSRGCYLCRTRRVKCDLTRPSCLRCAKYETPCPGYRQELDLRFQNENMASIRQRKQKTWPKTPDSSHSIPPSTDSPPGPSSWTPYSPKSQVPFPLLKAIPDSQHVHSVPLLLDYFSATAVDGTRFFGYHDFLPSLFTEAPESPCLALSTNMFARAHFFNQSKNTINYKESARLYGDTLKSIREALCSSSERQHDASITAVWILGNYEILVGSPEKHHIPAPDAWHTHSQGLVSLLRLRGSGQFSTRRGRNIFWITHGYVLKGCLVANVEGPPESHSWLDTLSSDLQEADMLPFLVGRYTVEVCSLIPRILRTICGSSVENACVAAHSLLEEANAFENIIQGHPYTFPARRSDPSSQHLWNVYRSARAKLHHYVLLLLNFVETCPHQDHKPPLILQQRQTSVAIVRAMVQEILDNVPYTLRQALVTTSMASTQSSQNLCWAHALQLVLPLTFASLLATAFPRQRHAAKGELECLGRPFNAHHALKGYLRPVKLPAEADWKPEHILQYSTLT</sequence>
<comment type="caution">
    <text evidence="4">The sequence shown here is derived from an EMBL/GenBank/DDBJ whole genome shotgun (WGS) entry which is preliminary data.</text>
</comment>
<dbReference type="InterPro" id="IPR036864">
    <property type="entry name" value="Zn2-C6_fun-type_DNA-bd_sf"/>
</dbReference>
<dbReference type="GO" id="GO:0008270">
    <property type="term" value="F:zinc ion binding"/>
    <property type="evidence" value="ECO:0007669"/>
    <property type="project" value="InterPro"/>
</dbReference>
<organism evidence="4 5">
    <name type="scientific">Lasallia pustulata</name>
    <dbReference type="NCBI Taxonomy" id="136370"/>
    <lineage>
        <taxon>Eukaryota</taxon>
        <taxon>Fungi</taxon>
        <taxon>Dikarya</taxon>
        <taxon>Ascomycota</taxon>
        <taxon>Pezizomycotina</taxon>
        <taxon>Lecanoromycetes</taxon>
        <taxon>OSLEUM clade</taxon>
        <taxon>Umbilicariomycetidae</taxon>
        <taxon>Umbilicariales</taxon>
        <taxon>Umbilicariaceae</taxon>
        <taxon>Lasallia</taxon>
    </lineage>
</organism>
<dbReference type="PROSITE" id="PS50048">
    <property type="entry name" value="ZN2_CY6_FUNGAL_2"/>
    <property type="match status" value="1"/>
</dbReference>
<dbReference type="InterPro" id="IPR053175">
    <property type="entry name" value="DHMBA_Reg_Transcription_Factor"/>
</dbReference>
<gene>
    <name evidence="4" type="ORF">FRX48_06522</name>
</gene>
<feature type="region of interest" description="Disordered" evidence="2">
    <location>
        <begin position="57"/>
        <end position="90"/>
    </location>
</feature>
<dbReference type="Pfam" id="PF00172">
    <property type="entry name" value="Zn_clus"/>
    <property type="match status" value="1"/>
</dbReference>
<dbReference type="CDD" id="cd00067">
    <property type="entry name" value="GAL4"/>
    <property type="match status" value="1"/>
</dbReference>
<dbReference type="PANTHER" id="PTHR38791">
    <property type="entry name" value="ZN(II)2CYS6 TRANSCRIPTION FACTOR (EUROFUNG)-RELATED-RELATED"/>
    <property type="match status" value="1"/>
</dbReference>
<protein>
    <recommendedName>
        <fullName evidence="3">Zn(2)-C6 fungal-type domain-containing protein</fullName>
    </recommendedName>
</protein>